<evidence type="ECO:0000313" key="12">
    <source>
        <dbReference type="EnsemblMetazoa" id="SCAU013832-PA"/>
    </source>
</evidence>
<dbReference type="PROSITE" id="PS00914">
    <property type="entry name" value="SYNTAXIN"/>
    <property type="match status" value="1"/>
</dbReference>
<dbReference type="PROSITE" id="PS50192">
    <property type="entry name" value="T_SNARE"/>
    <property type="match status" value="1"/>
</dbReference>
<keyword evidence="3" id="KW-0813">Transport</keyword>
<accession>A0A1I8Q4F3</accession>
<feature type="region of interest" description="Disordered" evidence="9">
    <location>
        <begin position="1"/>
        <end position="102"/>
    </location>
</feature>
<comment type="subcellular location">
    <subcellularLocation>
        <location evidence="1">Membrane</location>
        <topology evidence="1">Single-pass type IV membrane protein</topology>
    </subcellularLocation>
</comment>
<comment type="similarity">
    <text evidence="2">Belongs to the syntaxin family.</text>
</comment>
<dbReference type="GO" id="GO:0006888">
    <property type="term" value="P:endoplasmic reticulum to Golgi vesicle-mediated transport"/>
    <property type="evidence" value="ECO:0007669"/>
    <property type="project" value="TreeGrafter"/>
</dbReference>
<evidence type="ECO:0000256" key="1">
    <source>
        <dbReference type="ARBA" id="ARBA00004211"/>
    </source>
</evidence>
<dbReference type="Proteomes" id="UP000095300">
    <property type="component" value="Unassembled WGS sequence"/>
</dbReference>
<dbReference type="OrthoDB" id="421009at2759"/>
<proteinExistence type="inferred from homology"/>
<dbReference type="InterPro" id="IPR010989">
    <property type="entry name" value="SNARE"/>
</dbReference>
<feature type="domain" description="T-SNARE coiled-coil homology" evidence="11">
    <location>
        <begin position="410"/>
        <end position="472"/>
    </location>
</feature>
<keyword evidence="7 10" id="KW-0472">Membrane</keyword>
<dbReference type="GO" id="GO:0005484">
    <property type="term" value="F:SNAP receptor activity"/>
    <property type="evidence" value="ECO:0007669"/>
    <property type="project" value="InterPro"/>
</dbReference>
<dbReference type="InterPro" id="IPR045242">
    <property type="entry name" value="Syntaxin"/>
</dbReference>
<dbReference type="SMART" id="SM00397">
    <property type="entry name" value="t_SNARE"/>
    <property type="match status" value="1"/>
</dbReference>
<feature type="transmembrane region" description="Helical" evidence="10">
    <location>
        <begin position="481"/>
        <end position="501"/>
    </location>
</feature>
<dbReference type="FunFam" id="1.20.58.70:FF:000022">
    <property type="entry name" value="Syntaxin-5"/>
    <property type="match status" value="1"/>
</dbReference>
<keyword evidence="5 10" id="KW-1133">Transmembrane helix</keyword>
<evidence type="ECO:0000313" key="13">
    <source>
        <dbReference type="Proteomes" id="UP000095300"/>
    </source>
</evidence>
<evidence type="ECO:0000256" key="7">
    <source>
        <dbReference type="ARBA" id="ARBA00023136"/>
    </source>
</evidence>
<organism evidence="12 13">
    <name type="scientific">Stomoxys calcitrans</name>
    <name type="common">Stable fly</name>
    <name type="synonym">Conops calcitrans</name>
    <dbReference type="NCBI Taxonomy" id="35570"/>
    <lineage>
        <taxon>Eukaryota</taxon>
        <taxon>Metazoa</taxon>
        <taxon>Ecdysozoa</taxon>
        <taxon>Arthropoda</taxon>
        <taxon>Hexapoda</taxon>
        <taxon>Insecta</taxon>
        <taxon>Pterygota</taxon>
        <taxon>Neoptera</taxon>
        <taxon>Endopterygota</taxon>
        <taxon>Diptera</taxon>
        <taxon>Brachycera</taxon>
        <taxon>Muscomorpha</taxon>
        <taxon>Muscoidea</taxon>
        <taxon>Muscidae</taxon>
        <taxon>Stomoxys</taxon>
    </lineage>
</organism>
<dbReference type="AlphaFoldDB" id="A0A1I8Q4F3"/>
<evidence type="ECO:0000256" key="5">
    <source>
        <dbReference type="ARBA" id="ARBA00022989"/>
    </source>
</evidence>
<name>A0A1I8Q4F3_STOCA</name>
<dbReference type="GO" id="GO:0006886">
    <property type="term" value="P:intracellular protein transport"/>
    <property type="evidence" value="ECO:0007669"/>
    <property type="project" value="InterPro"/>
</dbReference>
<evidence type="ECO:0000256" key="9">
    <source>
        <dbReference type="SAM" id="MobiDB-lite"/>
    </source>
</evidence>
<reference evidence="12" key="1">
    <citation type="submission" date="2020-05" db="UniProtKB">
        <authorList>
            <consortium name="EnsemblMetazoa"/>
        </authorList>
    </citation>
    <scope>IDENTIFICATION</scope>
    <source>
        <strain evidence="12">USDA</strain>
    </source>
</reference>
<dbReference type="STRING" id="35570.A0A1I8Q4F3"/>
<evidence type="ECO:0000259" key="11">
    <source>
        <dbReference type="PROSITE" id="PS50192"/>
    </source>
</evidence>
<gene>
    <name evidence="12" type="primary">106084763</name>
</gene>
<evidence type="ECO:0000256" key="10">
    <source>
        <dbReference type="SAM" id="Phobius"/>
    </source>
</evidence>
<keyword evidence="4 10" id="KW-0812">Transmembrane</keyword>
<dbReference type="Pfam" id="PF05739">
    <property type="entry name" value="SNARE"/>
    <property type="match status" value="1"/>
</dbReference>
<feature type="compositionally biased region" description="Low complexity" evidence="9">
    <location>
        <begin position="23"/>
        <end position="34"/>
    </location>
</feature>
<evidence type="ECO:0000256" key="4">
    <source>
        <dbReference type="ARBA" id="ARBA00022692"/>
    </source>
</evidence>
<evidence type="ECO:0000256" key="6">
    <source>
        <dbReference type="ARBA" id="ARBA00023054"/>
    </source>
</evidence>
<dbReference type="EnsemblMetazoa" id="SCAU013832-RA">
    <property type="protein sequence ID" value="SCAU013832-PA"/>
    <property type="gene ID" value="SCAU013832"/>
</dbReference>
<dbReference type="PANTHER" id="PTHR19957:SF3">
    <property type="entry name" value="SYNTAXIN-5"/>
    <property type="match status" value="1"/>
</dbReference>
<dbReference type="GO" id="GO:0031201">
    <property type="term" value="C:SNARE complex"/>
    <property type="evidence" value="ECO:0007669"/>
    <property type="project" value="TreeGrafter"/>
</dbReference>
<dbReference type="GO" id="GO:0000149">
    <property type="term" value="F:SNARE binding"/>
    <property type="evidence" value="ECO:0007669"/>
    <property type="project" value="TreeGrafter"/>
</dbReference>
<dbReference type="Gene3D" id="1.20.58.70">
    <property type="match status" value="1"/>
</dbReference>
<keyword evidence="13" id="KW-1185">Reference proteome</keyword>
<dbReference type="CDD" id="cd15844">
    <property type="entry name" value="SNARE_syntaxin5"/>
    <property type="match status" value="1"/>
</dbReference>
<dbReference type="GO" id="GO:0048278">
    <property type="term" value="P:vesicle docking"/>
    <property type="evidence" value="ECO:0007669"/>
    <property type="project" value="TreeGrafter"/>
</dbReference>
<protein>
    <recommendedName>
        <fullName evidence="11">t-SNARE coiled-coil homology domain-containing protein</fullName>
    </recommendedName>
</protein>
<dbReference type="InterPro" id="IPR006012">
    <property type="entry name" value="Syntaxin/epimorphin_CS"/>
</dbReference>
<evidence type="ECO:0000256" key="2">
    <source>
        <dbReference type="ARBA" id="ARBA00009063"/>
    </source>
</evidence>
<feature type="coiled-coil region" evidence="8">
    <location>
        <begin position="441"/>
        <end position="468"/>
    </location>
</feature>
<keyword evidence="6 8" id="KW-0175">Coiled coil</keyword>
<evidence type="ECO:0000256" key="3">
    <source>
        <dbReference type="ARBA" id="ARBA00022448"/>
    </source>
</evidence>
<sequence length="502" mass="57019">MQTRRRLHQQDQTQEEGYSLIPQQQQQQHTHIQQSPNNSHPNPLFVVTANGVGPSASTPLLNSNTQQQQLQQNYYQQSSTSIGGHFSPQNKELSEDTDDDKYSKAGRQWNLRSLSSRIQATSGQALRNFIQQPLSAAAAVVTGNYQEETTPNAVGIYDNNNFPNKSHPIQQIEDDLEELFDKENIVVMAARDRTGEFNNAIRSLQSRNISRAVNIRDPRKAKQVQSYSEFMMVAKMIGKNIASTYAKLEKLTMLAKKRTLFDDRPQEIQELTYIIKGDLNALNQHIARLQDISKDQRRTVNGKHLVSHSSNMVLALQSKLASMSTDFKQILEVRTENLKHQKTRRDQFGHASMPINTVPPTTAKHGSLLLSEENTEVSIDMSSASDTSPLLGPPARIQSQQQLAIYDESDNYVQQRAETMQNIESTIVELGGIFQQLAHMVKEQEEIVERIDTNIQDAEINIEAAHGEILKYFQSVSKNRWLMIKIFGVLIFFFIFFIVFMT</sequence>
<evidence type="ECO:0000256" key="8">
    <source>
        <dbReference type="SAM" id="Coils"/>
    </source>
</evidence>
<dbReference type="VEuPathDB" id="VectorBase:SCAU013832"/>
<dbReference type="SUPFAM" id="SSF47661">
    <property type="entry name" value="t-snare proteins"/>
    <property type="match status" value="1"/>
</dbReference>
<feature type="compositionally biased region" description="Low complexity" evidence="9">
    <location>
        <begin position="60"/>
        <end position="81"/>
    </location>
</feature>
<dbReference type="GO" id="GO:0006906">
    <property type="term" value="P:vesicle fusion"/>
    <property type="evidence" value="ECO:0007669"/>
    <property type="project" value="TreeGrafter"/>
</dbReference>
<dbReference type="GO" id="GO:0000139">
    <property type="term" value="C:Golgi membrane"/>
    <property type="evidence" value="ECO:0007669"/>
    <property type="project" value="TreeGrafter"/>
</dbReference>
<dbReference type="PANTHER" id="PTHR19957">
    <property type="entry name" value="SYNTAXIN"/>
    <property type="match status" value="1"/>
</dbReference>
<dbReference type="InterPro" id="IPR000727">
    <property type="entry name" value="T_SNARE_dom"/>
</dbReference>
<dbReference type="KEGG" id="scac:106084763"/>